<dbReference type="PANTHER" id="PTHR32444:SF183">
    <property type="entry name" value="APPLE DOMAIN-CONTAINING PROTEIN"/>
    <property type="match status" value="1"/>
</dbReference>
<gene>
    <name evidence="6" type="ORF">SASPL_123365</name>
</gene>
<reference evidence="6" key="2">
    <citation type="submission" date="2020-08" db="EMBL/GenBank/DDBJ databases">
        <title>Plant Genome Project.</title>
        <authorList>
            <person name="Zhang R.-G."/>
        </authorList>
    </citation>
    <scope>NUCLEOTIDE SEQUENCE</scope>
    <source>
        <strain evidence="6">Huo1</strain>
        <tissue evidence="6">Leaf</tissue>
    </source>
</reference>
<dbReference type="PANTHER" id="PTHR32444">
    <property type="entry name" value="BULB-TYPE LECTIN DOMAIN-CONTAINING PROTEIN"/>
    <property type="match status" value="1"/>
</dbReference>
<keyword evidence="7" id="KW-1185">Reference proteome</keyword>
<keyword evidence="4" id="KW-0325">Glycoprotein</keyword>
<name>A0A8X8XLA6_SALSN</name>
<proteinExistence type="predicted"/>
<evidence type="ECO:0000259" key="5">
    <source>
        <dbReference type="PROSITE" id="PS50927"/>
    </source>
</evidence>
<sequence length="667" mass="73681">MVAQPERPISRTEDFEELDDYFDDYEDDDDLEEEGLEDSDSSIQMPTDGAKIESLVRRLAAEERVVVRVNDVIIKGNTRTYYFLIAAEVEPIFREATTFLELLRAATAVDARLRRLGLFDSVTVTLDAGPPGLPTAVNVVVEVSEAKNQLTGDLGIYFEPEARSNSVQGSLKLKNLFGLGDLWEGSVAYGLDQVSEVSVGLSFPKCTGLAAPLSARISLLSLDGLKFSSRRQQVLGLSLCLLSIGNHDVSYNLSWRSLDDPSVDSQMSYETLSKKLGHSLFSTLKYAFKIDRRDSATRPTRGHAFVSTTQIGGPFPDIQSLSLIRQEFDLRYAIPLGIYGAAFNFGISGGMIFPWGNASLNASSYLPERFYMGYNSSPVLSLRGPTSVLGFKATWLGPAEHRKVVSNYSSDGKSKISEKEDHISGDLAVTAFADFSFNLPFRVLQEVGIHGHIFACTGSLNKFSENAYKGFSFQKFRDSFRSWAGFGIIIPTKLFRMEVASSLASHVRNNFCVRHSGPDSLLYGLPGKPDGETLVSANGVFELGFFNLNNSTNRYVGIWYSQISVPTYVWVANRESPLTDRSGVLTSMFFTTPAPNLIARLLDSGNLIVKDADDDGFTWQSFDYTCDTLLSGIRLGWNYVTGVETYSSSWKSDDDPTKGEYSSIVEF</sequence>
<accession>A0A8X8XLA6</accession>
<dbReference type="GO" id="GO:0019867">
    <property type="term" value="C:outer membrane"/>
    <property type="evidence" value="ECO:0007669"/>
    <property type="project" value="InterPro"/>
</dbReference>
<comment type="caution">
    <text evidence="6">The sequence shown here is derived from an EMBL/GenBank/DDBJ whole genome shotgun (WGS) entry which is preliminary data.</text>
</comment>
<dbReference type="InterPro" id="IPR001480">
    <property type="entry name" value="Bulb-type_lectin_dom"/>
</dbReference>
<evidence type="ECO:0000256" key="3">
    <source>
        <dbReference type="ARBA" id="ARBA00023136"/>
    </source>
</evidence>
<dbReference type="SMART" id="SM00108">
    <property type="entry name" value="B_lectin"/>
    <property type="match status" value="1"/>
</dbReference>
<dbReference type="Pfam" id="PF01453">
    <property type="entry name" value="B_lectin"/>
    <property type="match status" value="1"/>
</dbReference>
<dbReference type="Gene3D" id="2.40.160.50">
    <property type="entry name" value="membrane protein fhac: a member of the omp85/tpsb transporter family"/>
    <property type="match status" value="1"/>
</dbReference>
<dbReference type="AlphaFoldDB" id="A0A8X8XLA6"/>
<protein>
    <recommendedName>
        <fullName evidence="5">Bulb-type lectin domain-containing protein</fullName>
    </recommendedName>
</protein>
<dbReference type="InterPro" id="IPR000184">
    <property type="entry name" value="Bac_surfAg_D15"/>
</dbReference>
<comment type="subcellular location">
    <subcellularLocation>
        <location evidence="1">Membrane</location>
    </subcellularLocation>
</comment>
<evidence type="ECO:0000256" key="4">
    <source>
        <dbReference type="ARBA" id="ARBA00023180"/>
    </source>
</evidence>
<reference evidence="6" key="1">
    <citation type="submission" date="2018-01" db="EMBL/GenBank/DDBJ databases">
        <authorList>
            <person name="Mao J.F."/>
        </authorList>
    </citation>
    <scope>NUCLEOTIDE SEQUENCE</scope>
    <source>
        <strain evidence="6">Huo1</strain>
        <tissue evidence="6">Leaf</tissue>
    </source>
</reference>
<evidence type="ECO:0000313" key="7">
    <source>
        <dbReference type="Proteomes" id="UP000298416"/>
    </source>
</evidence>
<keyword evidence="3" id="KW-0472">Membrane</keyword>
<dbReference type="PROSITE" id="PS50927">
    <property type="entry name" value="BULB_LECTIN"/>
    <property type="match status" value="1"/>
</dbReference>
<feature type="domain" description="Bulb-type lectin" evidence="5">
    <location>
        <begin position="519"/>
        <end position="654"/>
    </location>
</feature>
<dbReference type="Gene3D" id="2.90.10.10">
    <property type="entry name" value="Bulb-type lectin domain"/>
    <property type="match status" value="1"/>
</dbReference>
<dbReference type="Proteomes" id="UP000298416">
    <property type="component" value="Unassembled WGS sequence"/>
</dbReference>
<dbReference type="SUPFAM" id="SSF51110">
    <property type="entry name" value="alpha-D-mannose-specific plant lectins"/>
    <property type="match status" value="1"/>
</dbReference>
<dbReference type="Gene3D" id="3.10.20.310">
    <property type="entry name" value="membrane protein fhac"/>
    <property type="match status" value="1"/>
</dbReference>
<dbReference type="Pfam" id="PF01103">
    <property type="entry name" value="Omp85"/>
    <property type="match status" value="1"/>
</dbReference>
<evidence type="ECO:0000256" key="2">
    <source>
        <dbReference type="ARBA" id="ARBA00022729"/>
    </source>
</evidence>
<organism evidence="6">
    <name type="scientific">Salvia splendens</name>
    <name type="common">Scarlet sage</name>
    <dbReference type="NCBI Taxonomy" id="180675"/>
    <lineage>
        <taxon>Eukaryota</taxon>
        <taxon>Viridiplantae</taxon>
        <taxon>Streptophyta</taxon>
        <taxon>Embryophyta</taxon>
        <taxon>Tracheophyta</taxon>
        <taxon>Spermatophyta</taxon>
        <taxon>Magnoliopsida</taxon>
        <taxon>eudicotyledons</taxon>
        <taxon>Gunneridae</taxon>
        <taxon>Pentapetalae</taxon>
        <taxon>asterids</taxon>
        <taxon>lamiids</taxon>
        <taxon>Lamiales</taxon>
        <taxon>Lamiaceae</taxon>
        <taxon>Nepetoideae</taxon>
        <taxon>Mentheae</taxon>
        <taxon>Salviinae</taxon>
        <taxon>Salvia</taxon>
        <taxon>Salvia subgen. Calosphace</taxon>
        <taxon>core Calosphace</taxon>
    </lineage>
</organism>
<dbReference type="CDD" id="cd00028">
    <property type="entry name" value="B_lectin"/>
    <property type="match status" value="1"/>
</dbReference>
<dbReference type="EMBL" id="PNBA02000008">
    <property type="protein sequence ID" value="KAG6415945.1"/>
    <property type="molecule type" value="Genomic_DNA"/>
</dbReference>
<evidence type="ECO:0000256" key="1">
    <source>
        <dbReference type="ARBA" id="ARBA00004370"/>
    </source>
</evidence>
<dbReference type="InterPro" id="IPR036426">
    <property type="entry name" value="Bulb-type_lectin_dom_sf"/>
</dbReference>
<evidence type="ECO:0000313" key="6">
    <source>
        <dbReference type="EMBL" id="KAG6415945.1"/>
    </source>
</evidence>
<keyword evidence="2" id="KW-0732">Signal</keyword>